<protein>
    <submittedName>
        <fullName evidence="2">Uncharacterized protein</fullName>
    </submittedName>
</protein>
<accession>X1TNM2</accession>
<dbReference type="AlphaFoldDB" id="X1TNM2"/>
<feature type="transmembrane region" description="Helical" evidence="1">
    <location>
        <begin position="35"/>
        <end position="60"/>
    </location>
</feature>
<name>X1TNM2_9ZZZZ</name>
<dbReference type="EMBL" id="BARW01029204">
    <property type="protein sequence ID" value="GAJ06928.1"/>
    <property type="molecule type" value="Genomic_DNA"/>
</dbReference>
<comment type="caution">
    <text evidence="2">The sequence shown here is derived from an EMBL/GenBank/DDBJ whole genome shotgun (WGS) entry which is preliminary data.</text>
</comment>
<feature type="transmembrane region" description="Helical" evidence="1">
    <location>
        <begin position="67"/>
        <end position="86"/>
    </location>
</feature>
<gene>
    <name evidence="2" type="ORF">S12H4_46990</name>
</gene>
<evidence type="ECO:0000256" key="1">
    <source>
        <dbReference type="SAM" id="Phobius"/>
    </source>
</evidence>
<feature type="non-terminal residue" evidence="2">
    <location>
        <position position="1"/>
    </location>
</feature>
<evidence type="ECO:0000313" key="2">
    <source>
        <dbReference type="EMBL" id="GAJ06928.1"/>
    </source>
</evidence>
<sequence>RRSILPAIQIYLIFSTIPYVLSNLSLPFFNAQFHLSISSIILLYCISIFPELFAFVGIICLRKNYRLLNIVLISIAIGSAIEIYPIRTAFRFDSAEHVIQRLHDAEHMKPFCTNDRKFEIKRSIGTIKQLIILSKNSSNEHKKITPLNWYDDDF</sequence>
<proteinExistence type="predicted"/>
<keyword evidence="1" id="KW-1133">Transmembrane helix</keyword>
<feature type="transmembrane region" description="Helical" evidence="1">
    <location>
        <begin position="7"/>
        <end position="29"/>
    </location>
</feature>
<keyword evidence="1" id="KW-0472">Membrane</keyword>
<organism evidence="2">
    <name type="scientific">marine sediment metagenome</name>
    <dbReference type="NCBI Taxonomy" id="412755"/>
    <lineage>
        <taxon>unclassified sequences</taxon>
        <taxon>metagenomes</taxon>
        <taxon>ecological metagenomes</taxon>
    </lineage>
</organism>
<keyword evidence="1" id="KW-0812">Transmembrane</keyword>
<reference evidence="2" key="1">
    <citation type="journal article" date="2014" name="Front. Microbiol.">
        <title>High frequency of phylogenetically diverse reductive dehalogenase-homologous genes in deep subseafloor sedimentary metagenomes.</title>
        <authorList>
            <person name="Kawai M."/>
            <person name="Futagami T."/>
            <person name="Toyoda A."/>
            <person name="Takaki Y."/>
            <person name="Nishi S."/>
            <person name="Hori S."/>
            <person name="Arai W."/>
            <person name="Tsubouchi T."/>
            <person name="Morono Y."/>
            <person name="Uchiyama I."/>
            <person name="Ito T."/>
            <person name="Fujiyama A."/>
            <person name="Inagaki F."/>
            <person name="Takami H."/>
        </authorList>
    </citation>
    <scope>NUCLEOTIDE SEQUENCE</scope>
    <source>
        <strain evidence="2">Expedition CK06-06</strain>
    </source>
</reference>